<sequence length="599" mass="64343">MKTMKSLKIMALLGLLTGSAFAAAPISYWTFDEDTAGLGLKTTIDSGSQATNTKWSADTVDHGQVTDGLGSFVVSGNALNRYTQLTDLSGNAAAYNPAYTSGVYRLELNLASWELDTATAGKIFVAARNDATELARIEFYVTGANATKVQWNVGSGTFRNREFTWTNSVVSFAIELDLDNDTARYYMDETQIGVDFAFTAAQMDNFRYAGVDWNGSGSEIVKIDSMGLMDELADPPTPPPEYEFVPVSSWAFDDDAAGAGLKTAIDSGSQAANTQWANDTVVQGQVTDGLGNFVINGDTVSRWSNLVDLTGGESAYNPAYTSGVYRFEVNFASWAISDASDGDVSFIVRNGASEIAKIGFSMLGTNSAQIQLSNEGGDYRNQAFTGTNSAVLAVIELDLDNDIARYFLNGVQLSINFAFTAAQVDNLRYGTSSAWNGTSTDALNIDSIGFFVETEVVEPPQTTTEIYNAWIFDYPGVGANTNLQDHGDSDDLDNLTEYAWGGDPSDGNSQGNTPVQTVLSDATNVMEYIYFERTNAVALGLASILEVGTDLVFTNWADGSPYVVGSGASADAGFNAVTNWIPTDAEDKQFIHLQIKFTP</sequence>
<gene>
    <name evidence="2" type="ORF">SCARR_05255</name>
</gene>
<feature type="chain" id="PRO_5025551409" evidence="1">
    <location>
        <begin position="23"/>
        <end position="599"/>
    </location>
</feature>
<dbReference type="AlphaFoldDB" id="A0A6C2US33"/>
<feature type="signal peptide" evidence="1">
    <location>
        <begin position="1"/>
        <end position="22"/>
    </location>
</feature>
<dbReference type="RefSeq" id="WP_136065273.1">
    <property type="nucleotide sequence ID" value="NZ_CAAHFH010000003.1"/>
</dbReference>
<keyword evidence="1" id="KW-0732">Signal</keyword>
<dbReference type="EMBL" id="CAAHFH010000003">
    <property type="protein sequence ID" value="VGO23150.1"/>
    <property type="molecule type" value="Genomic_DNA"/>
</dbReference>
<proteinExistence type="predicted"/>
<dbReference type="Proteomes" id="UP000346198">
    <property type="component" value="Unassembled WGS sequence"/>
</dbReference>
<evidence type="ECO:0000313" key="2">
    <source>
        <dbReference type="EMBL" id="VGO23150.1"/>
    </source>
</evidence>
<reference evidence="2 3" key="1">
    <citation type="submission" date="2019-04" db="EMBL/GenBank/DDBJ databases">
        <authorList>
            <person name="Van Vliet M D."/>
        </authorList>
    </citation>
    <scope>NUCLEOTIDE SEQUENCE [LARGE SCALE GENOMIC DNA]</scope>
    <source>
        <strain evidence="2 3">F21</strain>
    </source>
</reference>
<name>A0A6C2US33_9BACT</name>
<evidence type="ECO:0000256" key="1">
    <source>
        <dbReference type="SAM" id="SignalP"/>
    </source>
</evidence>
<protein>
    <submittedName>
        <fullName evidence="2">Uncharacterized protein</fullName>
    </submittedName>
</protein>
<keyword evidence="3" id="KW-1185">Reference proteome</keyword>
<organism evidence="2 3">
    <name type="scientific">Pontiella sulfatireligans</name>
    <dbReference type="NCBI Taxonomy" id="2750658"/>
    <lineage>
        <taxon>Bacteria</taxon>
        <taxon>Pseudomonadati</taxon>
        <taxon>Kiritimatiellota</taxon>
        <taxon>Kiritimatiellia</taxon>
        <taxon>Kiritimatiellales</taxon>
        <taxon>Pontiellaceae</taxon>
        <taxon>Pontiella</taxon>
    </lineage>
</organism>
<evidence type="ECO:0000313" key="3">
    <source>
        <dbReference type="Proteomes" id="UP000346198"/>
    </source>
</evidence>
<accession>A0A6C2US33</accession>